<evidence type="ECO:0000313" key="3">
    <source>
        <dbReference type="EMBL" id="MRD45666.1"/>
    </source>
</evidence>
<keyword evidence="1" id="KW-0472">Membrane</keyword>
<proteinExistence type="predicted"/>
<dbReference type="InterPro" id="IPR000160">
    <property type="entry name" value="GGDEF_dom"/>
</dbReference>
<keyword evidence="1" id="KW-1133">Transmembrane helix</keyword>
<feature type="transmembrane region" description="Helical" evidence="1">
    <location>
        <begin position="6"/>
        <end position="27"/>
    </location>
</feature>
<reference evidence="3 4" key="1">
    <citation type="submission" date="2019-11" db="EMBL/GenBank/DDBJ databases">
        <title>Caenimonas koreensis gen. nov., sp. nov., isolated from activated sludge.</title>
        <authorList>
            <person name="Seung H.R."/>
        </authorList>
    </citation>
    <scope>NUCLEOTIDE SEQUENCE [LARGE SCALE GENOMIC DNA]</scope>
    <source>
        <strain evidence="3 4">EMB320</strain>
    </source>
</reference>
<dbReference type="InterPro" id="IPR029787">
    <property type="entry name" value="Nucleotide_cyclase"/>
</dbReference>
<dbReference type="InterPro" id="IPR043128">
    <property type="entry name" value="Rev_trsase/Diguanyl_cyclase"/>
</dbReference>
<gene>
    <name evidence="3" type="ORF">GHT07_00110</name>
</gene>
<dbReference type="EMBL" id="WJBU01000001">
    <property type="protein sequence ID" value="MRD45666.1"/>
    <property type="molecule type" value="Genomic_DNA"/>
</dbReference>
<dbReference type="RefSeq" id="WP_153583026.1">
    <property type="nucleotide sequence ID" value="NZ_WJBU01000001.1"/>
</dbReference>
<accession>A0A844B338</accession>
<name>A0A844B338_9BURK</name>
<feature type="transmembrane region" description="Helical" evidence="1">
    <location>
        <begin position="179"/>
        <end position="204"/>
    </location>
</feature>
<sequence>MDAMAVGFWGAYFGTVGLLLAGSIAAFARSLQRVAVSAALFALISAIYFAAYLDWIPLGEQPTRLRWLSQISVASAAVLASMVLAMLGVLRNPRRGRLVRMSIGAATLTVIGIEWLLTTDQALALGSAITISMAFAMLYVCIRSAERGDRLAWWAVTGVSFMILAIAGLSVIARNPPAAPLWVHAVSAVSGMFYVSVMATALWIRYSYLIELRQVVTHGPSYDPITRMRSHSETGQMVGLAFFGHAKGDTRPVGVIAVAIGNFYMLEQLHGRAAVNHALFVCGNRLRRCVPGQVETGRLGDDGFLLLVRGFRNEDVLAELAATVAERLGRPVTLSTSAAPADLEAGRAYWEAQVGVGVVAAQPGQRPSQAITTARDMARTAWTYPSRVAKQEPGTGAVVEVPGFTAP</sequence>
<keyword evidence="4" id="KW-1185">Reference proteome</keyword>
<dbReference type="Proteomes" id="UP000487350">
    <property type="component" value="Unassembled WGS sequence"/>
</dbReference>
<feature type="transmembrane region" description="Helical" evidence="1">
    <location>
        <begin position="97"/>
        <end position="117"/>
    </location>
</feature>
<comment type="caution">
    <text evidence="3">The sequence shown here is derived from an EMBL/GenBank/DDBJ whole genome shotgun (WGS) entry which is preliminary data.</text>
</comment>
<dbReference type="AlphaFoldDB" id="A0A844B338"/>
<dbReference type="Gene3D" id="3.30.70.270">
    <property type="match status" value="1"/>
</dbReference>
<feature type="transmembrane region" description="Helical" evidence="1">
    <location>
        <begin position="123"/>
        <end position="142"/>
    </location>
</feature>
<feature type="transmembrane region" description="Helical" evidence="1">
    <location>
        <begin position="151"/>
        <end position="173"/>
    </location>
</feature>
<feature type="transmembrane region" description="Helical" evidence="1">
    <location>
        <begin position="34"/>
        <end position="55"/>
    </location>
</feature>
<evidence type="ECO:0000313" key="4">
    <source>
        <dbReference type="Proteomes" id="UP000487350"/>
    </source>
</evidence>
<organism evidence="3 4">
    <name type="scientific">Caenimonas koreensis DSM 17982</name>
    <dbReference type="NCBI Taxonomy" id="1121255"/>
    <lineage>
        <taxon>Bacteria</taxon>
        <taxon>Pseudomonadati</taxon>
        <taxon>Pseudomonadota</taxon>
        <taxon>Betaproteobacteria</taxon>
        <taxon>Burkholderiales</taxon>
        <taxon>Comamonadaceae</taxon>
        <taxon>Caenimonas</taxon>
    </lineage>
</organism>
<evidence type="ECO:0000256" key="1">
    <source>
        <dbReference type="SAM" id="Phobius"/>
    </source>
</evidence>
<evidence type="ECO:0000259" key="2">
    <source>
        <dbReference type="Pfam" id="PF00990"/>
    </source>
</evidence>
<dbReference type="SUPFAM" id="SSF55073">
    <property type="entry name" value="Nucleotide cyclase"/>
    <property type="match status" value="1"/>
</dbReference>
<feature type="transmembrane region" description="Helical" evidence="1">
    <location>
        <begin position="67"/>
        <end position="90"/>
    </location>
</feature>
<keyword evidence="1" id="KW-0812">Transmembrane</keyword>
<dbReference type="Pfam" id="PF00990">
    <property type="entry name" value="GGDEF"/>
    <property type="match status" value="1"/>
</dbReference>
<feature type="domain" description="GGDEF" evidence="2">
    <location>
        <begin position="222"/>
        <end position="376"/>
    </location>
</feature>
<dbReference type="OrthoDB" id="8884238at2"/>
<protein>
    <submittedName>
        <fullName evidence="3">Diguanylate cyclase</fullName>
    </submittedName>
</protein>